<evidence type="ECO:0000256" key="1">
    <source>
        <dbReference type="SAM" id="MobiDB-lite"/>
    </source>
</evidence>
<evidence type="ECO:0008006" key="4">
    <source>
        <dbReference type="Google" id="ProtNLM"/>
    </source>
</evidence>
<evidence type="ECO:0000313" key="2">
    <source>
        <dbReference type="EMBL" id="KAG0009240.1"/>
    </source>
</evidence>
<feature type="compositionally biased region" description="Basic and acidic residues" evidence="1">
    <location>
        <begin position="32"/>
        <end position="46"/>
    </location>
</feature>
<name>A0A9P6SX08_9FUNG</name>
<feature type="region of interest" description="Disordered" evidence="1">
    <location>
        <begin position="1"/>
        <end position="46"/>
    </location>
</feature>
<comment type="caution">
    <text evidence="2">The sequence shown here is derived from an EMBL/GenBank/DDBJ whole genome shotgun (WGS) entry which is preliminary data.</text>
</comment>
<dbReference type="EMBL" id="JAAAID010001647">
    <property type="protein sequence ID" value="KAG0009240.1"/>
    <property type="molecule type" value="Genomic_DNA"/>
</dbReference>
<feature type="non-terminal residue" evidence="2">
    <location>
        <position position="1"/>
    </location>
</feature>
<sequence length="112" mass="12813">SAEIDNTAEEYEQQLQQRKSEEMEAIEGQLAQHREEEETRQRREQEVLKEAKDFSLQDQVRVAVTEALNEHSSVTPGVSTVALFLFENCTEDEVLLLEGEIIHNVRDLGGGW</sequence>
<dbReference type="AlphaFoldDB" id="A0A9P6SX08"/>
<evidence type="ECO:0000313" key="3">
    <source>
        <dbReference type="Proteomes" id="UP000703661"/>
    </source>
</evidence>
<feature type="compositionally biased region" description="Acidic residues" evidence="1">
    <location>
        <begin position="1"/>
        <end position="12"/>
    </location>
</feature>
<organism evidence="2 3">
    <name type="scientific">Entomortierella chlamydospora</name>
    <dbReference type="NCBI Taxonomy" id="101097"/>
    <lineage>
        <taxon>Eukaryota</taxon>
        <taxon>Fungi</taxon>
        <taxon>Fungi incertae sedis</taxon>
        <taxon>Mucoromycota</taxon>
        <taxon>Mortierellomycotina</taxon>
        <taxon>Mortierellomycetes</taxon>
        <taxon>Mortierellales</taxon>
        <taxon>Mortierellaceae</taxon>
        <taxon>Entomortierella</taxon>
    </lineage>
</organism>
<reference evidence="2" key="1">
    <citation type="journal article" date="2020" name="Fungal Divers.">
        <title>Resolving the Mortierellaceae phylogeny through synthesis of multi-gene phylogenetics and phylogenomics.</title>
        <authorList>
            <person name="Vandepol N."/>
            <person name="Liber J."/>
            <person name="Desiro A."/>
            <person name="Na H."/>
            <person name="Kennedy M."/>
            <person name="Barry K."/>
            <person name="Grigoriev I.V."/>
            <person name="Miller A.N."/>
            <person name="O'Donnell K."/>
            <person name="Stajich J.E."/>
            <person name="Bonito G."/>
        </authorList>
    </citation>
    <scope>NUCLEOTIDE SEQUENCE</scope>
    <source>
        <strain evidence="2">NRRL 2769</strain>
    </source>
</reference>
<protein>
    <recommendedName>
        <fullName evidence="4">SH3 domain-containing protein</fullName>
    </recommendedName>
</protein>
<dbReference type="Proteomes" id="UP000703661">
    <property type="component" value="Unassembled WGS sequence"/>
</dbReference>
<keyword evidence="3" id="KW-1185">Reference proteome</keyword>
<gene>
    <name evidence="2" type="ORF">BGZ80_002601</name>
</gene>
<proteinExistence type="predicted"/>
<accession>A0A9P6SX08</accession>